<feature type="signal peptide" evidence="2">
    <location>
        <begin position="1"/>
        <end position="21"/>
    </location>
</feature>
<dbReference type="InterPro" id="IPR019076">
    <property type="entry name" value="Spore_lipoprot_YhcN/YlaJ-like"/>
</dbReference>
<feature type="chain" id="PRO_5045363724" evidence="2">
    <location>
        <begin position="22"/>
        <end position="178"/>
    </location>
</feature>
<reference evidence="3 4" key="1">
    <citation type="submission" date="2021-03" db="EMBL/GenBank/DDBJ databases">
        <title>Genomic Encyclopedia of Type Strains, Phase IV (KMG-IV): sequencing the most valuable type-strain genomes for metagenomic binning, comparative biology and taxonomic classification.</title>
        <authorList>
            <person name="Goeker M."/>
        </authorList>
    </citation>
    <scope>NUCLEOTIDE SEQUENCE [LARGE SCALE GENOMIC DNA]</scope>
    <source>
        <strain evidence="3 4">DSM 24738</strain>
    </source>
</reference>
<keyword evidence="3" id="KW-0449">Lipoprotein</keyword>
<dbReference type="NCBIfam" id="TIGR02898">
    <property type="entry name" value="spore_YhcN_YlaJ"/>
    <property type="match status" value="1"/>
</dbReference>
<evidence type="ECO:0000313" key="4">
    <source>
        <dbReference type="Proteomes" id="UP001519343"/>
    </source>
</evidence>
<keyword evidence="2" id="KW-0732">Signal</keyword>
<name>A0ABS4GK57_9BACL</name>
<organism evidence="3 4">
    <name type="scientific">Ammoniphilus resinae</name>
    <dbReference type="NCBI Taxonomy" id="861532"/>
    <lineage>
        <taxon>Bacteria</taxon>
        <taxon>Bacillati</taxon>
        <taxon>Bacillota</taxon>
        <taxon>Bacilli</taxon>
        <taxon>Bacillales</taxon>
        <taxon>Paenibacillaceae</taxon>
        <taxon>Aneurinibacillus group</taxon>
        <taxon>Ammoniphilus</taxon>
    </lineage>
</organism>
<feature type="compositionally biased region" description="Polar residues" evidence="1">
    <location>
        <begin position="22"/>
        <end position="37"/>
    </location>
</feature>
<evidence type="ECO:0000313" key="3">
    <source>
        <dbReference type="EMBL" id="MBP1930636.1"/>
    </source>
</evidence>
<protein>
    <submittedName>
        <fullName evidence="3">YhcN/YlaJ family sporulation lipoprotein</fullName>
    </submittedName>
</protein>
<dbReference type="PROSITE" id="PS51257">
    <property type="entry name" value="PROKAR_LIPOPROTEIN"/>
    <property type="match status" value="1"/>
</dbReference>
<dbReference type="Proteomes" id="UP001519343">
    <property type="component" value="Unassembled WGS sequence"/>
</dbReference>
<dbReference type="Pfam" id="PF09580">
    <property type="entry name" value="Spore_YhcN_YlaJ"/>
    <property type="match status" value="1"/>
</dbReference>
<comment type="caution">
    <text evidence="3">The sequence shown here is derived from an EMBL/GenBank/DDBJ whole genome shotgun (WGS) entry which is preliminary data.</text>
</comment>
<gene>
    <name evidence="3" type="ORF">J2Z37_000623</name>
</gene>
<evidence type="ECO:0000256" key="2">
    <source>
        <dbReference type="SAM" id="SignalP"/>
    </source>
</evidence>
<accession>A0ABS4GK57</accession>
<evidence type="ECO:0000256" key="1">
    <source>
        <dbReference type="SAM" id="MobiDB-lite"/>
    </source>
</evidence>
<dbReference type="InterPro" id="IPR014247">
    <property type="entry name" value="Spore_lipoprot_YhcN/YlaJ"/>
</dbReference>
<keyword evidence="4" id="KW-1185">Reference proteome</keyword>
<feature type="region of interest" description="Disordered" evidence="1">
    <location>
        <begin position="22"/>
        <end position="57"/>
    </location>
</feature>
<dbReference type="RefSeq" id="WP_342453770.1">
    <property type="nucleotide sequence ID" value="NZ_JAGGKT010000001.1"/>
</dbReference>
<proteinExistence type="predicted"/>
<dbReference type="EMBL" id="JAGGKT010000001">
    <property type="protein sequence ID" value="MBP1930636.1"/>
    <property type="molecule type" value="Genomic_DNA"/>
</dbReference>
<sequence>MKHLLYTALVLSLALAGCQMGKNQQAEPNTKNGATVQKTERVPQTAKPQSKDQSPDATAKRLVKVATDVPNVNGATAIVFSKIAIVGIDVNAKLDRPRVGTIKYTVAEALKKDPQGANAIVTADPDIVQRLREINQDIKRGRPIAGFAEELADIAGRIMPQLPRDVLEKTPQQSNQSK</sequence>